<organism evidence="4 7">
    <name type="scientific">Pediococcus damnosus</name>
    <dbReference type="NCBI Taxonomy" id="51663"/>
    <lineage>
        <taxon>Bacteria</taxon>
        <taxon>Bacillati</taxon>
        <taxon>Bacillota</taxon>
        <taxon>Bacilli</taxon>
        <taxon>Lactobacillales</taxon>
        <taxon>Lactobacillaceae</taxon>
        <taxon>Pediococcus</taxon>
    </lineage>
</organism>
<sequence length="144" mass="16338">MKIEIVNELNEVQLKQVMHIWLMGNSQAHDFIDPGYWRSNYDEVAKQIQQATLILATQDDLICGFLGLVDGYIAGLFVKKDMQNQGLGTKLVVQAKKLQLPLTLSVYQKNEHAVKFYEAQGFSIVKQDTDAATKEIEFTMKADK</sequence>
<protein>
    <submittedName>
        <fullName evidence="4">Acetyltransferase</fullName>
        <ecNumber evidence="4">2.3.1.-</ecNumber>
    </submittedName>
</protein>
<dbReference type="Proteomes" id="UP000076244">
    <property type="component" value="Chromosome"/>
</dbReference>
<proteinExistence type="predicted"/>
<evidence type="ECO:0000313" key="5">
    <source>
        <dbReference type="EMBL" id="AMV67029.1"/>
    </source>
</evidence>
<dbReference type="OrthoDB" id="9789605at2"/>
<dbReference type="CDD" id="cd04301">
    <property type="entry name" value="NAT_SF"/>
    <property type="match status" value="1"/>
</dbReference>
<dbReference type="SUPFAM" id="SSF55729">
    <property type="entry name" value="Acyl-CoA N-acyltransferases (Nat)"/>
    <property type="match status" value="1"/>
</dbReference>
<keyword evidence="2 4" id="KW-0012">Acyltransferase</keyword>
<dbReference type="PANTHER" id="PTHR43800">
    <property type="entry name" value="PEPTIDYL-LYSINE N-ACETYLTRANSFERASE YJAB"/>
    <property type="match status" value="1"/>
</dbReference>
<dbReference type="EMBL" id="CP012288">
    <property type="protein sequence ID" value="AMV67029.1"/>
    <property type="molecule type" value="Genomic_DNA"/>
</dbReference>
<evidence type="ECO:0000313" key="7">
    <source>
        <dbReference type="Proteomes" id="UP000076405"/>
    </source>
</evidence>
<dbReference type="Proteomes" id="UP000076405">
    <property type="component" value="Chromosome"/>
</dbReference>
<evidence type="ECO:0000256" key="1">
    <source>
        <dbReference type="ARBA" id="ARBA00022679"/>
    </source>
</evidence>
<dbReference type="KEGG" id="pdm:ADU72_1096"/>
<accession>A0A0R2HUY9</accession>
<dbReference type="Gene3D" id="3.40.630.30">
    <property type="match status" value="1"/>
</dbReference>
<dbReference type="GO" id="GO:0016747">
    <property type="term" value="F:acyltransferase activity, transferring groups other than amino-acyl groups"/>
    <property type="evidence" value="ECO:0007669"/>
    <property type="project" value="InterPro"/>
</dbReference>
<evidence type="ECO:0000259" key="3">
    <source>
        <dbReference type="PROSITE" id="PS51186"/>
    </source>
</evidence>
<reference evidence="6 7" key="1">
    <citation type="journal article" date="2016" name="PLoS ONE">
        <title>The Identification of Novel Diagnostic Marker Genes for the Detection of Beer Spoiling Pediococcus damnosus Strains Using the BlAst Diagnostic Gene findEr.</title>
        <authorList>
            <person name="Behr J."/>
            <person name="Geissler A.J."/>
            <person name="Schmid J."/>
            <person name="Zehe A."/>
            <person name="Vogel R.F."/>
        </authorList>
    </citation>
    <scope>NUCLEOTIDE SEQUENCE [LARGE SCALE GENOMIC DNA]</scope>
    <source>
        <strain evidence="4 7">TMW 2.1533</strain>
        <strain evidence="5 6">TMW 2.1535</strain>
    </source>
</reference>
<dbReference type="GeneID" id="57276400"/>
<keyword evidence="6" id="KW-1185">Reference proteome</keyword>
<feature type="domain" description="N-acetyltransferase" evidence="3">
    <location>
        <begin position="1"/>
        <end position="143"/>
    </location>
</feature>
<dbReference type="AlphaFoldDB" id="A0A0R2HUY9"/>
<keyword evidence="1 4" id="KW-0808">Transferase</keyword>
<gene>
    <name evidence="4" type="ORF">ADU70_1600</name>
    <name evidence="5" type="ORF">ADU72_1096</name>
</gene>
<dbReference type="RefSeq" id="WP_052694498.1">
    <property type="nucleotide sequence ID" value="NZ_BAAAXI010000186.1"/>
</dbReference>
<name>A0A0R2HUY9_9LACO</name>
<dbReference type="InterPro" id="IPR016181">
    <property type="entry name" value="Acyl_CoA_acyltransferase"/>
</dbReference>
<dbReference type="InterPro" id="IPR000182">
    <property type="entry name" value="GNAT_dom"/>
</dbReference>
<dbReference type="PANTHER" id="PTHR43800:SF1">
    <property type="entry name" value="PEPTIDYL-LYSINE N-ACETYLTRANSFERASE YJAB"/>
    <property type="match status" value="1"/>
</dbReference>
<evidence type="ECO:0000313" key="4">
    <source>
        <dbReference type="EMBL" id="AMV63080.1"/>
    </source>
</evidence>
<evidence type="ECO:0000313" key="6">
    <source>
        <dbReference type="Proteomes" id="UP000076244"/>
    </source>
</evidence>
<dbReference type="EMBL" id="CP012275">
    <property type="protein sequence ID" value="AMV63080.1"/>
    <property type="molecule type" value="Genomic_DNA"/>
</dbReference>
<dbReference type="Pfam" id="PF13673">
    <property type="entry name" value="Acetyltransf_10"/>
    <property type="match status" value="1"/>
</dbReference>
<dbReference type="PROSITE" id="PS51186">
    <property type="entry name" value="GNAT"/>
    <property type="match status" value="1"/>
</dbReference>
<dbReference type="EC" id="2.3.1.-" evidence="4"/>
<evidence type="ECO:0000256" key="2">
    <source>
        <dbReference type="ARBA" id="ARBA00023315"/>
    </source>
</evidence>